<dbReference type="OrthoDB" id="10621379at2759"/>
<dbReference type="EMBL" id="CAJFDH010000001">
    <property type="protein sequence ID" value="CAD5205470.1"/>
    <property type="molecule type" value="Genomic_DNA"/>
</dbReference>
<feature type="compositionally biased region" description="Basic residues" evidence="1">
    <location>
        <begin position="152"/>
        <end position="164"/>
    </location>
</feature>
<comment type="caution">
    <text evidence="2">The sequence shown here is derived from an EMBL/GenBank/DDBJ whole genome shotgun (WGS) entry which is preliminary data.</text>
</comment>
<dbReference type="EMBL" id="CAJFCW020000001">
    <property type="protein sequence ID" value="CAG9077566.1"/>
    <property type="molecule type" value="Genomic_DNA"/>
</dbReference>
<accession>A0A811JQ54</accession>
<sequence length="276" mass="32152">MHDPTSLITMIIHIVLQILKSRVIMLKRTLSRNLSFRMEKEKATKKPKHKHCKHKKLHKAQVNRFLFEVFNDEDLTIREEKNVVPTEKNSKCLKMASNNRKLASNDRKIASNNRKNGSKDVKLYSKASEKDDDVSEEISIMSTRDFSPSYRGRSKKNTPRKKKISQQDRIYYDPIEDRAPDSLNSQSDATSFMPFPYVIYPDAALLVRMEDLQIKDVLKQDSEGNFTLERHISVRETGKRLIDVAFLGHLIERNERVLNRSCLREYTKSPDGPFKV</sequence>
<dbReference type="Proteomes" id="UP000614601">
    <property type="component" value="Unassembled WGS sequence"/>
</dbReference>
<protein>
    <submittedName>
        <fullName evidence="2">Uncharacterized protein</fullName>
    </submittedName>
</protein>
<dbReference type="AlphaFoldDB" id="A0A811JQ54"/>
<feature type="region of interest" description="Disordered" evidence="1">
    <location>
        <begin position="86"/>
        <end position="126"/>
    </location>
</feature>
<name>A0A811JQ54_9BILA</name>
<keyword evidence="3" id="KW-1185">Reference proteome</keyword>
<reference evidence="2" key="1">
    <citation type="submission" date="2020-09" db="EMBL/GenBank/DDBJ databases">
        <authorList>
            <person name="Kikuchi T."/>
        </authorList>
    </citation>
    <scope>NUCLEOTIDE SEQUENCE</scope>
    <source>
        <strain evidence="2">SH1</strain>
    </source>
</reference>
<evidence type="ECO:0000256" key="1">
    <source>
        <dbReference type="SAM" id="MobiDB-lite"/>
    </source>
</evidence>
<evidence type="ECO:0000313" key="3">
    <source>
        <dbReference type="Proteomes" id="UP000614601"/>
    </source>
</evidence>
<dbReference type="Proteomes" id="UP000783686">
    <property type="component" value="Unassembled WGS sequence"/>
</dbReference>
<proteinExistence type="predicted"/>
<organism evidence="2 3">
    <name type="scientific">Bursaphelenchus okinawaensis</name>
    <dbReference type="NCBI Taxonomy" id="465554"/>
    <lineage>
        <taxon>Eukaryota</taxon>
        <taxon>Metazoa</taxon>
        <taxon>Ecdysozoa</taxon>
        <taxon>Nematoda</taxon>
        <taxon>Chromadorea</taxon>
        <taxon>Rhabditida</taxon>
        <taxon>Tylenchina</taxon>
        <taxon>Tylenchomorpha</taxon>
        <taxon>Aphelenchoidea</taxon>
        <taxon>Aphelenchoididae</taxon>
        <taxon>Bursaphelenchus</taxon>
    </lineage>
</organism>
<feature type="region of interest" description="Disordered" evidence="1">
    <location>
        <begin position="145"/>
        <end position="171"/>
    </location>
</feature>
<evidence type="ECO:0000313" key="2">
    <source>
        <dbReference type="EMBL" id="CAD5205470.1"/>
    </source>
</evidence>
<feature type="compositionally biased region" description="Basic and acidic residues" evidence="1">
    <location>
        <begin position="117"/>
        <end position="126"/>
    </location>
</feature>
<gene>
    <name evidence="2" type="ORF">BOKJ2_LOCUS154</name>
</gene>